<keyword evidence="3" id="KW-0963">Cytoplasm</keyword>
<dbReference type="InterPro" id="IPR051471">
    <property type="entry name" value="Bacterial_PTS_sugar_comp"/>
</dbReference>
<dbReference type="eggNOG" id="COG2893">
    <property type="taxonomic scope" value="Bacteria"/>
</dbReference>
<dbReference type="Gene3D" id="3.40.50.510">
    <property type="entry name" value="Phosphotransferase system, mannose-type IIA component"/>
    <property type="match status" value="1"/>
</dbReference>
<keyword evidence="6" id="KW-0598">Phosphotransferase system</keyword>
<feature type="domain" description="PTS EIIA type-4" evidence="8">
    <location>
        <begin position="1"/>
        <end position="128"/>
    </location>
</feature>
<comment type="subcellular location">
    <subcellularLocation>
        <location evidence="1">Cytoplasm</location>
    </subcellularLocation>
</comment>
<dbReference type="SUPFAM" id="SSF53062">
    <property type="entry name" value="PTS system fructose IIA component-like"/>
    <property type="match status" value="1"/>
</dbReference>
<evidence type="ECO:0000256" key="1">
    <source>
        <dbReference type="ARBA" id="ARBA00004496"/>
    </source>
</evidence>
<protein>
    <recommendedName>
        <fullName evidence="8">PTS EIIA type-4 domain-containing protein</fullName>
    </recommendedName>
</protein>
<dbReference type="PATRIC" id="fig|1139219.3.peg.1999"/>
<evidence type="ECO:0000256" key="4">
    <source>
        <dbReference type="ARBA" id="ARBA00022597"/>
    </source>
</evidence>
<dbReference type="PANTHER" id="PTHR33799:SF1">
    <property type="entry name" value="PTS SYSTEM MANNOSE-SPECIFIC EIIAB COMPONENT-RELATED"/>
    <property type="match status" value="1"/>
</dbReference>
<dbReference type="PROSITE" id="PS51096">
    <property type="entry name" value="PTS_EIIA_TYPE_4"/>
    <property type="match status" value="1"/>
</dbReference>
<dbReference type="GO" id="GO:0009401">
    <property type="term" value="P:phosphoenolpyruvate-dependent sugar phosphotransferase system"/>
    <property type="evidence" value="ECO:0007669"/>
    <property type="project" value="UniProtKB-KW"/>
</dbReference>
<dbReference type="OrthoDB" id="6623712at2"/>
<dbReference type="GO" id="GO:0016020">
    <property type="term" value="C:membrane"/>
    <property type="evidence" value="ECO:0007669"/>
    <property type="project" value="InterPro"/>
</dbReference>
<reference evidence="9 10" key="1">
    <citation type="submission" date="2013-03" db="EMBL/GenBank/DDBJ databases">
        <title>The Genome Sequence of Enterococcus dispar ATCC_51266 (Illumina only assembly).</title>
        <authorList>
            <consortium name="The Broad Institute Genomics Platform"/>
            <consortium name="The Broad Institute Genome Sequencing Center for Infectious Disease"/>
            <person name="Earl A."/>
            <person name="Russ C."/>
            <person name="Gilmore M."/>
            <person name="Surin D."/>
            <person name="Walker B."/>
            <person name="Young S."/>
            <person name="Zeng Q."/>
            <person name="Gargeya S."/>
            <person name="Fitzgerald M."/>
            <person name="Haas B."/>
            <person name="Abouelleil A."/>
            <person name="Allen A.W."/>
            <person name="Alvarado L."/>
            <person name="Arachchi H.M."/>
            <person name="Berlin A.M."/>
            <person name="Chapman S.B."/>
            <person name="Gainer-Dewar J."/>
            <person name="Goldberg J."/>
            <person name="Griggs A."/>
            <person name="Gujja S."/>
            <person name="Hansen M."/>
            <person name="Howarth C."/>
            <person name="Imamovic A."/>
            <person name="Ireland A."/>
            <person name="Larimer J."/>
            <person name="McCowan C."/>
            <person name="Murphy C."/>
            <person name="Pearson M."/>
            <person name="Poon T.W."/>
            <person name="Priest M."/>
            <person name="Roberts A."/>
            <person name="Saif S."/>
            <person name="Shea T."/>
            <person name="Sisk P."/>
            <person name="Sykes S."/>
            <person name="Wortman J."/>
            <person name="Nusbaum C."/>
            <person name="Birren B."/>
        </authorList>
    </citation>
    <scope>NUCLEOTIDE SEQUENCE [LARGE SCALE GENOMIC DNA]</scope>
    <source>
        <strain evidence="9 10">ATCC 51266</strain>
    </source>
</reference>
<dbReference type="RefSeq" id="WP_016173195.1">
    <property type="nucleotide sequence ID" value="NZ_ASWK01000001.1"/>
</dbReference>
<dbReference type="InterPro" id="IPR004701">
    <property type="entry name" value="PTS_EIIA_man-typ"/>
</dbReference>
<evidence type="ECO:0000256" key="3">
    <source>
        <dbReference type="ARBA" id="ARBA00022490"/>
    </source>
</evidence>
<dbReference type="PANTHER" id="PTHR33799">
    <property type="entry name" value="PTS PERMEASE-RELATED-RELATED"/>
    <property type="match status" value="1"/>
</dbReference>
<gene>
    <name evidence="9" type="ORF">OMK_02056</name>
</gene>
<sequence>MTKILISGHGKFATGLMSNLALIAGENSDLTALDFNGTISLEEFSEQMESKIAQLGEKVIILTDIKGGTPFNVAYRIKSNNPTNIFLFAGVNVPTALELLMGDFSSQTEEEVYQRLLRPELQLTRADIENLDDIEDEMD</sequence>
<keyword evidence="4" id="KW-0762">Sugar transport</keyword>
<evidence type="ECO:0000256" key="5">
    <source>
        <dbReference type="ARBA" id="ARBA00022679"/>
    </source>
</evidence>
<evidence type="ECO:0000256" key="6">
    <source>
        <dbReference type="ARBA" id="ARBA00022683"/>
    </source>
</evidence>
<proteinExistence type="predicted"/>
<dbReference type="EMBL" id="AHYR01000009">
    <property type="protein sequence ID" value="EOT40204.1"/>
    <property type="molecule type" value="Genomic_DNA"/>
</dbReference>
<dbReference type="Proteomes" id="UP000014127">
    <property type="component" value="Unassembled WGS sequence"/>
</dbReference>
<evidence type="ECO:0000259" key="8">
    <source>
        <dbReference type="PROSITE" id="PS51096"/>
    </source>
</evidence>
<dbReference type="InterPro" id="IPR033887">
    <property type="entry name" value="PTS_IIA_man"/>
</dbReference>
<keyword evidence="5" id="KW-0808">Transferase</keyword>
<accession>S0K541</accession>
<dbReference type="GO" id="GO:0016301">
    <property type="term" value="F:kinase activity"/>
    <property type="evidence" value="ECO:0007669"/>
    <property type="project" value="UniProtKB-KW"/>
</dbReference>
<dbReference type="CDD" id="cd00006">
    <property type="entry name" value="PTS_IIA_man"/>
    <property type="match status" value="1"/>
</dbReference>
<dbReference type="AlphaFoldDB" id="S0K541"/>
<name>S0K541_9ENTE</name>
<comment type="caution">
    <text evidence="9">The sequence shown here is derived from an EMBL/GenBank/DDBJ whole genome shotgun (WGS) entry which is preliminary data.</text>
</comment>
<keyword evidence="10" id="KW-1185">Reference proteome</keyword>
<dbReference type="STRING" id="44009.RV01_GL001471"/>
<evidence type="ECO:0000313" key="9">
    <source>
        <dbReference type="EMBL" id="EOT40204.1"/>
    </source>
</evidence>
<dbReference type="Pfam" id="PF03610">
    <property type="entry name" value="EIIA-man"/>
    <property type="match status" value="1"/>
</dbReference>
<evidence type="ECO:0000313" key="10">
    <source>
        <dbReference type="Proteomes" id="UP000014127"/>
    </source>
</evidence>
<dbReference type="InterPro" id="IPR036662">
    <property type="entry name" value="PTS_EIIA_man-typ_sf"/>
</dbReference>
<keyword evidence="2" id="KW-0813">Transport</keyword>
<evidence type="ECO:0000256" key="7">
    <source>
        <dbReference type="ARBA" id="ARBA00022777"/>
    </source>
</evidence>
<evidence type="ECO:0000256" key="2">
    <source>
        <dbReference type="ARBA" id="ARBA00022448"/>
    </source>
</evidence>
<organism evidence="9 10">
    <name type="scientific">Enterococcus dispar ATCC 51266</name>
    <dbReference type="NCBI Taxonomy" id="1139219"/>
    <lineage>
        <taxon>Bacteria</taxon>
        <taxon>Bacillati</taxon>
        <taxon>Bacillota</taxon>
        <taxon>Bacilli</taxon>
        <taxon>Lactobacillales</taxon>
        <taxon>Enterococcaceae</taxon>
        <taxon>Enterococcus</taxon>
    </lineage>
</organism>
<dbReference type="HOGENOM" id="CLU_123235_3_0_9"/>
<dbReference type="GO" id="GO:0005737">
    <property type="term" value="C:cytoplasm"/>
    <property type="evidence" value="ECO:0007669"/>
    <property type="project" value="UniProtKB-SubCell"/>
</dbReference>
<keyword evidence="7" id="KW-0418">Kinase</keyword>